<dbReference type="PROSITE" id="PS50918">
    <property type="entry name" value="WWE"/>
    <property type="match status" value="1"/>
</dbReference>
<comment type="pathway">
    <text evidence="3">Protein modification; protein ubiquitination.</text>
</comment>
<dbReference type="GO" id="GO:0008270">
    <property type="term" value="F:zinc ion binding"/>
    <property type="evidence" value="ECO:0007669"/>
    <property type="project" value="UniProtKB-KW"/>
</dbReference>
<keyword evidence="17" id="KW-1185">Reference proteome</keyword>
<dbReference type="PANTHER" id="PTHR45740:SF6">
    <property type="entry name" value="PROTEIN MONO-ADP-RIBOSYLTRANSFERASE PARP12"/>
    <property type="match status" value="1"/>
</dbReference>
<dbReference type="GO" id="GO:1990404">
    <property type="term" value="F:NAD+-protein mono-ADP-ribosyltransferase activity"/>
    <property type="evidence" value="ECO:0007669"/>
    <property type="project" value="TreeGrafter"/>
</dbReference>
<dbReference type="InterPro" id="IPR004170">
    <property type="entry name" value="WWE_dom"/>
</dbReference>
<evidence type="ECO:0000256" key="3">
    <source>
        <dbReference type="ARBA" id="ARBA00004906"/>
    </source>
</evidence>
<feature type="zinc finger region" description="C3H1-type" evidence="12">
    <location>
        <begin position="267"/>
        <end position="294"/>
    </location>
</feature>
<dbReference type="PROSITE" id="PS50103">
    <property type="entry name" value="ZF_C3H1"/>
    <property type="match status" value="3"/>
</dbReference>
<dbReference type="Pfam" id="PF02825">
    <property type="entry name" value="WWE"/>
    <property type="match status" value="1"/>
</dbReference>
<keyword evidence="7" id="KW-0677">Repeat</keyword>
<keyword evidence="5" id="KW-0597">Phosphoprotein</keyword>
<evidence type="ECO:0000256" key="11">
    <source>
        <dbReference type="ARBA" id="ARBA00024347"/>
    </source>
</evidence>
<evidence type="ECO:0000313" key="17">
    <source>
        <dbReference type="Proteomes" id="UP000694546"/>
    </source>
</evidence>
<dbReference type="GO" id="GO:0016567">
    <property type="term" value="P:protein ubiquitination"/>
    <property type="evidence" value="ECO:0007669"/>
    <property type="project" value="UniProtKB-UniPathway"/>
</dbReference>
<feature type="domain" description="C3H1-type" evidence="13">
    <location>
        <begin position="172"/>
        <end position="194"/>
    </location>
</feature>
<name>A0A8C4ZV24_GADMO</name>
<dbReference type="Ensembl" id="ENSGMOT00000055279.1">
    <property type="protein sequence ID" value="ENSGMOP00000023002.1"/>
    <property type="gene ID" value="ENSGMOG00000009778.2"/>
</dbReference>
<evidence type="ECO:0000259" key="15">
    <source>
        <dbReference type="PROSITE" id="PS51059"/>
    </source>
</evidence>
<dbReference type="Proteomes" id="UP000694546">
    <property type="component" value="Chromosome 9"/>
</dbReference>
<sequence length="657" mass="74889">MAGAVSKIIYENLCENEGCLEFGKFEEVLRNRRITVDHSVLLKTVSDNGKFAVSLAKDIQSGTLVVAKTQLRVCQKVQGECLQCNHLHVCRYFICGNCKYGNKCKYSHDLASTHNLAILIEAGLNNLTGKELFPLLLQNDAYLLPQICSHYNRGNGQHGICKFPNSCIRLHVCQHFLQGDCKFGEKCKREHSFNDQVLKILKGRGLSDDNISKLYKIYRCKSIINQQPPNLENLLAHPEVTDSLPIRSLEIKSTTSDTSAAPQTSEADRDEICLYFLRQHCSFKDKCVRVHYQLPYRWQVQDSVSLSWIDMPNMETMEKAYCDPKNTVKNLGGTVRRLSTVSSVSKPNYFILTTDWLWYWQDDNGSWEEYGQDKVGEDGGSTASVNSGTLERTYLSETEVECFSAGKHNYTINFKEMQQQNLKYGTQREVRRRPRFVSTQEVQDKLRGISSPSAASSSLGDSVPANWEKTSLPNFGYKVIPLTSSSTEYQLVESWFKRTMKTSLINKIERIQNPALWKVFQWQKTMMKDKNGGKPVDERHLFHGTEESLLDPICEQNFDWRMCGVHGTAYGKGSYFARDASYSDKYSKAHRGLRRVMFVAHVLVGEFTLGSSSYARPPSKSTGTSLYDSCVDRARDPSIFVVFEKHQIYPEYIIDYS</sequence>
<dbReference type="GO" id="GO:0005737">
    <property type="term" value="C:cytoplasm"/>
    <property type="evidence" value="ECO:0007669"/>
    <property type="project" value="UniProtKB-SubCell"/>
</dbReference>
<dbReference type="CDD" id="cd01439">
    <property type="entry name" value="TCCD_inducible_PARP_like"/>
    <property type="match status" value="1"/>
</dbReference>
<evidence type="ECO:0000256" key="10">
    <source>
        <dbReference type="ARBA" id="ARBA00023242"/>
    </source>
</evidence>
<gene>
    <name evidence="16" type="primary">parp12a</name>
</gene>
<dbReference type="Gene3D" id="3.30.720.50">
    <property type="match status" value="1"/>
</dbReference>
<reference evidence="16" key="1">
    <citation type="submission" date="2025-08" db="UniProtKB">
        <authorList>
            <consortium name="Ensembl"/>
        </authorList>
    </citation>
    <scope>IDENTIFICATION</scope>
</reference>
<feature type="domain" description="C3H1-type" evidence="13">
    <location>
        <begin position="89"/>
        <end position="111"/>
    </location>
</feature>
<dbReference type="InterPro" id="IPR000571">
    <property type="entry name" value="Znf_CCCH"/>
</dbReference>
<dbReference type="Gene3D" id="4.10.1000.10">
    <property type="entry name" value="Zinc finger, CCCH-type"/>
    <property type="match status" value="1"/>
</dbReference>
<keyword evidence="9 12" id="KW-0862">Zinc</keyword>
<feature type="domain" description="PARP catalytic" evidence="15">
    <location>
        <begin position="463"/>
        <end position="657"/>
    </location>
</feature>
<dbReference type="SMART" id="SM00356">
    <property type="entry name" value="ZnF_C3H1"/>
    <property type="match status" value="3"/>
</dbReference>
<dbReference type="PROSITE" id="PS51059">
    <property type="entry name" value="PARP_CATALYTIC"/>
    <property type="match status" value="1"/>
</dbReference>
<dbReference type="GeneTree" id="ENSGT00940000154649"/>
<feature type="zinc finger region" description="C3H1-type" evidence="12">
    <location>
        <begin position="172"/>
        <end position="194"/>
    </location>
</feature>
<keyword evidence="10" id="KW-0539">Nucleus</keyword>
<organism evidence="16 17">
    <name type="scientific">Gadus morhua</name>
    <name type="common">Atlantic cod</name>
    <dbReference type="NCBI Taxonomy" id="8049"/>
    <lineage>
        <taxon>Eukaryota</taxon>
        <taxon>Metazoa</taxon>
        <taxon>Chordata</taxon>
        <taxon>Craniata</taxon>
        <taxon>Vertebrata</taxon>
        <taxon>Euteleostomi</taxon>
        <taxon>Actinopterygii</taxon>
        <taxon>Neopterygii</taxon>
        <taxon>Teleostei</taxon>
        <taxon>Neoteleostei</taxon>
        <taxon>Acanthomorphata</taxon>
        <taxon>Zeiogadaria</taxon>
        <taxon>Gadariae</taxon>
        <taxon>Gadiformes</taxon>
        <taxon>Gadoidei</taxon>
        <taxon>Gadidae</taxon>
        <taxon>Gadus</taxon>
    </lineage>
</organism>
<evidence type="ECO:0000256" key="9">
    <source>
        <dbReference type="ARBA" id="ARBA00022833"/>
    </source>
</evidence>
<dbReference type="SUPFAM" id="SSF56399">
    <property type="entry name" value="ADP-ribosylation"/>
    <property type="match status" value="1"/>
</dbReference>
<proteinExistence type="inferred from homology"/>
<dbReference type="InterPro" id="IPR051712">
    <property type="entry name" value="ARTD-AVP"/>
</dbReference>
<dbReference type="InterPro" id="IPR012317">
    <property type="entry name" value="Poly(ADP-ribose)pol_cat_dom"/>
</dbReference>
<evidence type="ECO:0000256" key="5">
    <source>
        <dbReference type="ARBA" id="ARBA00022553"/>
    </source>
</evidence>
<evidence type="ECO:0000256" key="2">
    <source>
        <dbReference type="ARBA" id="ARBA00004496"/>
    </source>
</evidence>
<feature type="domain" description="C3H1-type" evidence="13">
    <location>
        <begin position="267"/>
        <end position="294"/>
    </location>
</feature>
<evidence type="ECO:0000313" key="16">
    <source>
        <dbReference type="Ensembl" id="ENSGMOP00000023002.1"/>
    </source>
</evidence>
<feature type="domain" description="WWE" evidence="14">
    <location>
        <begin position="343"/>
        <end position="432"/>
    </location>
</feature>
<evidence type="ECO:0000256" key="12">
    <source>
        <dbReference type="PROSITE-ProRule" id="PRU00723"/>
    </source>
</evidence>
<dbReference type="Gene3D" id="3.30.1370.210">
    <property type="match status" value="1"/>
</dbReference>
<accession>A0A8C4ZV24</accession>
<dbReference type="InterPro" id="IPR037197">
    <property type="entry name" value="WWE_dom_sf"/>
</dbReference>
<keyword evidence="4" id="KW-0963">Cytoplasm</keyword>
<dbReference type="SMART" id="SM00678">
    <property type="entry name" value="WWE"/>
    <property type="match status" value="1"/>
</dbReference>
<dbReference type="Pfam" id="PF25261">
    <property type="entry name" value="zf-CCCH_PARP12"/>
    <property type="match status" value="1"/>
</dbReference>
<dbReference type="Pfam" id="PF24356">
    <property type="entry name" value="WHD_PARP12"/>
    <property type="match status" value="1"/>
</dbReference>
<keyword evidence="8 12" id="KW-0863">Zinc-finger</keyword>
<comment type="subcellular location">
    <subcellularLocation>
        <location evidence="2">Cytoplasm</location>
    </subcellularLocation>
    <subcellularLocation>
        <location evidence="1">Nucleus</location>
    </subcellularLocation>
</comment>
<dbReference type="Gene3D" id="3.90.228.10">
    <property type="match status" value="1"/>
</dbReference>
<dbReference type="PANTHER" id="PTHR45740">
    <property type="entry name" value="POLY [ADP-RIBOSE] POLYMERASE"/>
    <property type="match status" value="1"/>
</dbReference>
<feature type="zinc finger region" description="C3H1-type" evidence="12">
    <location>
        <begin position="89"/>
        <end position="111"/>
    </location>
</feature>
<dbReference type="GO" id="GO:0005634">
    <property type="term" value="C:nucleus"/>
    <property type="evidence" value="ECO:0007669"/>
    <property type="project" value="UniProtKB-SubCell"/>
</dbReference>
<dbReference type="GO" id="GO:0003950">
    <property type="term" value="F:NAD+ poly-ADP-ribosyltransferase activity"/>
    <property type="evidence" value="ECO:0007669"/>
    <property type="project" value="InterPro"/>
</dbReference>
<dbReference type="UniPathway" id="UPA00143"/>
<evidence type="ECO:0000259" key="13">
    <source>
        <dbReference type="PROSITE" id="PS50103"/>
    </source>
</evidence>
<dbReference type="InterPro" id="IPR057602">
    <property type="entry name" value="Zfn-CCCH_PARP12"/>
</dbReference>
<reference evidence="16" key="2">
    <citation type="submission" date="2025-09" db="UniProtKB">
        <authorList>
            <consortium name="Ensembl"/>
        </authorList>
    </citation>
    <scope>IDENTIFICATION</scope>
</reference>
<evidence type="ECO:0000259" key="14">
    <source>
        <dbReference type="PROSITE" id="PS50918"/>
    </source>
</evidence>
<evidence type="ECO:0000256" key="7">
    <source>
        <dbReference type="ARBA" id="ARBA00022737"/>
    </source>
</evidence>
<dbReference type="SUPFAM" id="SSF117839">
    <property type="entry name" value="WWE domain"/>
    <property type="match status" value="1"/>
</dbReference>
<protein>
    <submittedName>
        <fullName evidence="16">Poly (ADP-ribose) polymerase family, member 12a</fullName>
    </submittedName>
</protein>
<comment type="similarity">
    <text evidence="11">Belongs to the ARTD/PARP family.</text>
</comment>
<dbReference type="Pfam" id="PF23466">
    <property type="entry name" value="WWE_4"/>
    <property type="match status" value="1"/>
</dbReference>
<evidence type="ECO:0000256" key="1">
    <source>
        <dbReference type="ARBA" id="ARBA00004123"/>
    </source>
</evidence>
<evidence type="ECO:0000256" key="4">
    <source>
        <dbReference type="ARBA" id="ARBA00022490"/>
    </source>
</evidence>
<dbReference type="InterPro" id="IPR018123">
    <property type="entry name" value="WWE-dom_subgr"/>
</dbReference>
<evidence type="ECO:0000256" key="8">
    <source>
        <dbReference type="ARBA" id="ARBA00022771"/>
    </source>
</evidence>
<dbReference type="InterPro" id="IPR056226">
    <property type="entry name" value="WH_PARP12"/>
</dbReference>
<dbReference type="Pfam" id="PF00644">
    <property type="entry name" value="PARP"/>
    <property type="match status" value="1"/>
</dbReference>
<keyword evidence="6 12" id="KW-0479">Metal-binding</keyword>
<evidence type="ECO:0000256" key="6">
    <source>
        <dbReference type="ARBA" id="ARBA00022723"/>
    </source>
</evidence>
<dbReference type="AlphaFoldDB" id="A0A8C4ZV24"/>